<dbReference type="GO" id="GO:0003676">
    <property type="term" value="F:nucleic acid binding"/>
    <property type="evidence" value="ECO:0007669"/>
    <property type="project" value="InterPro"/>
</dbReference>
<dbReference type="HAMAP" id="MF_00048">
    <property type="entry name" value="UPF0102"/>
    <property type="match status" value="1"/>
</dbReference>
<reference evidence="3 4" key="1">
    <citation type="journal article" date="2016" name="Environ. Microbiol.">
        <title>Genomic resolution of a cold subsurface aquifer community provides metabolic insights for novel microbes adapted to high CO concentrations.</title>
        <authorList>
            <person name="Probst A.J."/>
            <person name="Castelle C.J."/>
            <person name="Singh A."/>
            <person name="Brown C.T."/>
            <person name="Anantharaman K."/>
            <person name="Sharon I."/>
            <person name="Hug L.A."/>
            <person name="Burstein D."/>
            <person name="Emerson J.B."/>
            <person name="Thomas B.C."/>
            <person name="Banfield J.F."/>
        </authorList>
    </citation>
    <scope>NUCLEOTIDE SEQUENCE [LARGE SCALE GENOMIC DNA]</scope>
    <source>
        <strain evidence="3">CG2_30_35_20</strain>
    </source>
</reference>
<dbReference type="Proteomes" id="UP000182344">
    <property type="component" value="Unassembled WGS sequence"/>
</dbReference>
<gene>
    <name evidence="3" type="ORF">AUK05_03195</name>
</gene>
<dbReference type="InterPro" id="IPR011856">
    <property type="entry name" value="tRNA_endonuc-like_dom_sf"/>
</dbReference>
<dbReference type="PANTHER" id="PTHR34039:SF1">
    <property type="entry name" value="UPF0102 PROTEIN YRAN"/>
    <property type="match status" value="1"/>
</dbReference>
<evidence type="ECO:0000256" key="2">
    <source>
        <dbReference type="HAMAP-Rule" id="MF_00048"/>
    </source>
</evidence>
<dbReference type="PANTHER" id="PTHR34039">
    <property type="entry name" value="UPF0102 PROTEIN YRAN"/>
    <property type="match status" value="1"/>
</dbReference>
<dbReference type="InterPro" id="IPR003509">
    <property type="entry name" value="UPF0102_YraN-like"/>
</dbReference>
<evidence type="ECO:0000256" key="1">
    <source>
        <dbReference type="ARBA" id="ARBA00006738"/>
    </source>
</evidence>
<dbReference type="Gene3D" id="3.40.1350.10">
    <property type="match status" value="1"/>
</dbReference>
<evidence type="ECO:0000313" key="3">
    <source>
        <dbReference type="EMBL" id="OIP86651.1"/>
    </source>
</evidence>
<sequence length="119" mass="14340">MRIKEENFNKGRYGEKMALEYLLKKGYELIDQNYSIKIPFKGEIDLIMRDKDRLVFVEVKYKYNDRLGVPEEMIDKRKISKIKRVAEIYIVLNKPTEEKFRIDAVCILGDQIKHYQNLY</sequence>
<dbReference type="InterPro" id="IPR011335">
    <property type="entry name" value="Restrct_endonuc-II-like"/>
</dbReference>
<dbReference type="CDD" id="cd20736">
    <property type="entry name" value="PoNe_Nuclease"/>
    <property type="match status" value="1"/>
</dbReference>
<dbReference type="Pfam" id="PF02021">
    <property type="entry name" value="UPF0102"/>
    <property type="match status" value="1"/>
</dbReference>
<protein>
    <recommendedName>
        <fullName evidence="2">UPF0102 protein AUK05_03195</fullName>
    </recommendedName>
</protein>
<name>A0A1J5HQF6_9BACT</name>
<comment type="caution">
    <text evidence="3">The sequence shown here is derived from an EMBL/GenBank/DDBJ whole genome shotgun (WGS) entry which is preliminary data.</text>
</comment>
<proteinExistence type="inferred from homology"/>
<dbReference type="NCBIfam" id="NF009150">
    <property type="entry name" value="PRK12497.1-3"/>
    <property type="match status" value="1"/>
</dbReference>
<organism evidence="3 4">
    <name type="scientific">Candidatus Shapirobacteria bacterium CG2_30_35_20</name>
    <dbReference type="NCBI Taxonomy" id="1805376"/>
    <lineage>
        <taxon>Bacteria</taxon>
        <taxon>Candidatus Shapironibacteriota</taxon>
    </lineage>
</organism>
<dbReference type="SUPFAM" id="SSF52980">
    <property type="entry name" value="Restriction endonuclease-like"/>
    <property type="match status" value="1"/>
</dbReference>
<dbReference type="EMBL" id="MNZO01000046">
    <property type="protein sequence ID" value="OIP86651.1"/>
    <property type="molecule type" value="Genomic_DNA"/>
</dbReference>
<evidence type="ECO:0000313" key="4">
    <source>
        <dbReference type="Proteomes" id="UP000182344"/>
    </source>
</evidence>
<dbReference type="STRING" id="1805376.AUK05_03195"/>
<dbReference type="AlphaFoldDB" id="A0A1J5HQF6"/>
<comment type="similarity">
    <text evidence="1 2">Belongs to the UPF0102 family.</text>
</comment>
<accession>A0A1J5HQF6</accession>